<dbReference type="AlphaFoldDB" id="A0A5B9E1U9"/>
<accession>A0A5B9E1U9</accession>
<proteinExistence type="predicted"/>
<dbReference type="Pfam" id="PF13835">
    <property type="entry name" value="DUF4194"/>
    <property type="match status" value="1"/>
</dbReference>
<evidence type="ECO:0000313" key="3">
    <source>
        <dbReference type="Proteomes" id="UP000321807"/>
    </source>
</evidence>
<sequence>MKRSWNTLSQISNGVYAVQDFERAAYRLVTEQALYASDRNARTAYHLIEDHFDDYLAALEPLGIRLERNAHYRYVVALPTHGEGTPVTLDETLLLLVLRQRYDEAMRQGQIEDQGEVVVELPDLQEAYPALAGRAMPEVGTLRTLVRTLKRWGVCRLVDTEGDDPQPFHLRVRPAIVEIVGEQWLQRLDQHNRDDDTPDEARDEADTDATEDDDAAA</sequence>
<gene>
    <name evidence="2" type="ORF">CS053_15035</name>
</gene>
<evidence type="ECO:0000256" key="1">
    <source>
        <dbReference type="SAM" id="MobiDB-lite"/>
    </source>
</evidence>
<dbReference type="Proteomes" id="UP000321807">
    <property type="component" value="Chromosome"/>
</dbReference>
<protein>
    <submittedName>
        <fullName evidence="2">DUF4194 domain-containing protein</fullName>
    </submittedName>
</protein>
<dbReference type="InterPro" id="IPR025449">
    <property type="entry name" value="JetB"/>
</dbReference>
<evidence type="ECO:0000313" key="2">
    <source>
        <dbReference type="EMBL" id="QEE25669.1"/>
    </source>
</evidence>
<organism evidence="2 3">
    <name type="scientific">Rhodanobacter glycinis</name>
    <dbReference type="NCBI Taxonomy" id="582702"/>
    <lineage>
        <taxon>Bacteria</taxon>
        <taxon>Pseudomonadati</taxon>
        <taxon>Pseudomonadota</taxon>
        <taxon>Gammaproteobacteria</taxon>
        <taxon>Lysobacterales</taxon>
        <taxon>Rhodanobacteraceae</taxon>
        <taxon>Rhodanobacter</taxon>
    </lineage>
</organism>
<dbReference type="KEGG" id="rgl:CS053_15035"/>
<feature type="region of interest" description="Disordered" evidence="1">
    <location>
        <begin position="188"/>
        <end position="217"/>
    </location>
</feature>
<reference evidence="2 3" key="1">
    <citation type="submission" date="2019-08" db="EMBL/GenBank/DDBJ databases">
        <title>Complete genome sequence of Rhodanobacter glycinis strain T01E-68 isolated from tomato root.</title>
        <authorList>
            <person name="Weon H.-Y."/>
            <person name="Lee S.A."/>
        </authorList>
    </citation>
    <scope>NUCLEOTIDE SEQUENCE [LARGE SCALE GENOMIC DNA]</scope>
    <source>
        <strain evidence="2 3">T01E-68</strain>
    </source>
</reference>
<dbReference type="EMBL" id="CP042807">
    <property type="protein sequence ID" value="QEE25669.1"/>
    <property type="molecule type" value="Genomic_DNA"/>
</dbReference>
<name>A0A5B9E1U9_9GAMM</name>
<dbReference type="RefSeq" id="WP_147627996.1">
    <property type="nucleotide sequence ID" value="NZ_CP042807.1"/>
</dbReference>
<feature type="compositionally biased region" description="Acidic residues" evidence="1">
    <location>
        <begin position="196"/>
        <end position="217"/>
    </location>
</feature>